<dbReference type="AlphaFoldDB" id="A0A5C8J4M0"/>
<comment type="caution">
    <text evidence="3">The sequence shown here is derived from an EMBL/GenBank/DDBJ whole genome shotgun (WGS) entry which is preliminary data.</text>
</comment>
<keyword evidence="4" id="KW-1185">Reference proteome</keyword>
<dbReference type="Proteomes" id="UP000321926">
    <property type="component" value="Unassembled WGS sequence"/>
</dbReference>
<accession>A0A5C8J4M0</accession>
<dbReference type="NCBIfam" id="TIGR03779">
    <property type="entry name" value="Bac_Flav_CT_M"/>
    <property type="match status" value="1"/>
</dbReference>
<evidence type="ECO:0000313" key="4">
    <source>
        <dbReference type="Proteomes" id="UP000321926"/>
    </source>
</evidence>
<proteinExistence type="predicted"/>
<evidence type="ECO:0000313" key="3">
    <source>
        <dbReference type="EMBL" id="TXK31124.1"/>
    </source>
</evidence>
<dbReference type="Pfam" id="PF12508">
    <property type="entry name" value="Transposon_TraM"/>
    <property type="match status" value="1"/>
</dbReference>
<evidence type="ECO:0000256" key="1">
    <source>
        <dbReference type="SAM" id="MobiDB-lite"/>
    </source>
</evidence>
<feature type="domain" description="Conjugative transposon TraM C-terminal" evidence="2">
    <location>
        <begin position="294"/>
        <end position="438"/>
    </location>
</feature>
<reference evidence="3 4" key="1">
    <citation type="submission" date="2019-08" db="EMBL/GenBank/DDBJ databases">
        <authorList>
            <person name="Shi S."/>
        </authorList>
    </citation>
    <scope>NUCLEOTIDE SEQUENCE [LARGE SCALE GENOMIC DNA]</scope>
    <source>
        <strain evidence="3 4">GY10130</strain>
    </source>
</reference>
<feature type="region of interest" description="Disordered" evidence="1">
    <location>
        <begin position="141"/>
        <end position="163"/>
    </location>
</feature>
<name>A0A5C8J4M0_9BACT</name>
<sequence length="444" mass="48003">MKTHSEAFLRKRKFLMVLPLLALPFLALAFWNLGGGKGPAKGANAQGGQKGLNLQLPEAQLKKQHQDKLSHYDQAQQKARQLSAAGTSHLLQRLGFSIGNEESQLQLTPDTTATATMAFADPQEEQLNRKLAQLEKAIQPPPLHHAAQQRKPPTPVSLPASGNDRFQGEVDRLETLMQRMGGNGTAGNDPEMQQLENMLERILDIQHPERVKQRLAHQAPQRQQQTFALQASAGQAAITLLEPVYASQAPREAGAQLDESRDTTPLSILTANAFYGLQDNYTQAGTGEAGNVLEAAIHETRTLTAGATVKIRLLQDVHLSGRRVGKGSLLYGTCRLNGERLHIEVTSVLIQDAVVPVALAAYDLDGQEGLYIPGALTRDAAKQGADRAINQSLQLSALNPGIGAQAASAGIEAAKGLLSRQARQVKVTVNAGHRLLLRDQSIRR</sequence>
<gene>
    <name evidence="3" type="primary">traM</name>
    <name evidence="3" type="ORF">FVR03_19995</name>
</gene>
<dbReference type="RefSeq" id="WP_147923547.1">
    <property type="nucleotide sequence ID" value="NZ_VRTY01000102.1"/>
</dbReference>
<dbReference type="OrthoDB" id="1453786at2"/>
<evidence type="ECO:0000259" key="2">
    <source>
        <dbReference type="Pfam" id="PF12508"/>
    </source>
</evidence>
<protein>
    <submittedName>
        <fullName evidence="3">Conjugative transposon protein TraM</fullName>
    </submittedName>
</protein>
<dbReference type="InterPro" id="IPR055407">
    <property type="entry name" value="TraM_C"/>
</dbReference>
<dbReference type="EMBL" id="VRTY01000102">
    <property type="protein sequence ID" value="TXK31124.1"/>
    <property type="molecule type" value="Genomic_DNA"/>
</dbReference>
<organism evidence="3 4">
    <name type="scientific">Pontibacter qinzhouensis</name>
    <dbReference type="NCBI Taxonomy" id="2603253"/>
    <lineage>
        <taxon>Bacteria</taxon>
        <taxon>Pseudomonadati</taxon>
        <taxon>Bacteroidota</taxon>
        <taxon>Cytophagia</taxon>
        <taxon>Cytophagales</taxon>
        <taxon>Hymenobacteraceae</taxon>
        <taxon>Pontibacter</taxon>
    </lineage>
</organism>
<dbReference type="InterPro" id="IPR022187">
    <property type="entry name" value="Conjug_transposon_TraM"/>
</dbReference>